<name>A0A0M3IHC1_ASCLU</name>
<feature type="chain" id="PRO_5012136067" evidence="1">
    <location>
        <begin position="16"/>
        <end position="104"/>
    </location>
</feature>
<evidence type="ECO:0000313" key="2">
    <source>
        <dbReference type="Proteomes" id="UP000036681"/>
    </source>
</evidence>
<reference evidence="3" key="1">
    <citation type="submission" date="2017-02" db="UniProtKB">
        <authorList>
            <consortium name="WormBaseParasite"/>
        </authorList>
    </citation>
    <scope>IDENTIFICATION</scope>
</reference>
<feature type="signal peptide" evidence="1">
    <location>
        <begin position="1"/>
        <end position="15"/>
    </location>
</feature>
<accession>A0A0M3IHC1</accession>
<evidence type="ECO:0000313" key="3">
    <source>
        <dbReference type="WBParaSite" id="ALUE_0001779301-mRNA-1"/>
    </source>
</evidence>
<dbReference type="AlphaFoldDB" id="A0A0M3IHC1"/>
<organism evidence="2 3">
    <name type="scientific">Ascaris lumbricoides</name>
    <name type="common">Giant roundworm</name>
    <dbReference type="NCBI Taxonomy" id="6252"/>
    <lineage>
        <taxon>Eukaryota</taxon>
        <taxon>Metazoa</taxon>
        <taxon>Ecdysozoa</taxon>
        <taxon>Nematoda</taxon>
        <taxon>Chromadorea</taxon>
        <taxon>Rhabditida</taxon>
        <taxon>Spirurina</taxon>
        <taxon>Ascaridomorpha</taxon>
        <taxon>Ascaridoidea</taxon>
        <taxon>Ascarididae</taxon>
        <taxon>Ascaris</taxon>
    </lineage>
</organism>
<protein>
    <submittedName>
        <fullName evidence="3">TIL domain-containing protein</fullName>
    </submittedName>
</protein>
<keyword evidence="2" id="KW-1185">Reference proteome</keyword>
<dbReference type="Proteomes" id="UP000036681">
    <property type="component" value="Unplaced"/>
</dbReference>
<sequence>MWLIVFVSLIYLIYGVTITMSAKEYAVEYYDSNKKVNAKLLNKTQCDVYTKECIEYRMCYPKCPLRRNIRDERYNPCRIFVEPCFGIPLSEYERIKHFNDDSDF</sequence>
<evidence type="ECO:0000256" key="1">
    <source>
        <dbReference type="SAM" id="SignalP"/>
    </source>
</evidence>
<keyword evidence="1" id="KW-0732">Signal</keyword>
<dbReference type="WBParaSite" id="ALUE_0001779301-mRNA-1">
    <property type="protein sequence ID" value="ALUE_0001779301-mRNA-1"/>
    <property type="gene ID" value="ALUE_0001779301"/>
</dbReference>
<proteinExistence type="predicted"/>